<protein>
    <submittedName>
        <fullName evidence="3">Glutaredoxin domain-containing protein</fullName>
    </submittedName>
</protein>
<proteinExistence type="predicted"/>
<dbReference type="WBParaSite" id="HPBE_0000481801-mRNA-1">
    <property type="protein sequence ID" value="HPBE_0000481801-mRNA-1"/>
    <property type="gene ID" value="HPBE_0000481801"/>
</dbReference>
<dbReference type="Proteomes" id="UP000050761">
    <property type="component" value="Unassembled WGS sequence"/>
</dbReference>
<reference evidence="3" key="1">
    <citation type="submission" date="2019-09" db="UniProtKB">
        <authorList>
            <consortium name="WormBaseParasite"/>
        </authorList>
    </citation>
    <scope>IDENTIFICATION</scope>
</reference>
<keyword evidence="2" id="KW-1185">Reference proteome</keyword>
<sequence length="139" mass="15724">LASIESQTTRLCKQFEKIDNAQKDERRRSLSKDCSATIIAELANLLNELKTVHLIMDNIKVSFGFSPIIVVHLYGTSLAVQGSNPSFVRRSPPREQVASQPPKCGKCAELQKAMDEQQNEVIFYKKKNKDLTNQVRLFT</sequence>
<dbReference type="AlphaFoldDB" id="A0A183FEK4"/>
<accession>A0A183FEK4</accession>
<evidence type="ECO:0000313" key="2">
    <source>
        <dbReference type="Proteomes" id="UP000050761"/>
    </source>
</evidence>
<keyword evidence="1" id="KW-0175">Coiled coil</keyword>
<feature type="coiled-coil region" evidence="1">
    <location>
        <begin position="107"/>
        <end position="134"/>
    </location>
</feature>
<name>A0A183FEK4_HELPZ</name>
<evidence type="ECO:0000313" key="3">
    <source>
        <dbReference type="WBParaSite" id="HPBE_0000481801-mRNA-1"/>
    </source>
</evidence>
<organism evidence="2 3">
    <name type="scientific">Heligmosomoides polygyrus</name>
    <name type="common">Parasitic roundworm</name>
    <dbReference type="NCBI Taxonomy" id="6339"/>
    <lineage>
        <taxon>Eukaryota</taxon>
        <taxon>Metazoa</taxon>
        <taxon>Ecdysozoa</taxon>
        <taxon>Nematoda</taxon>
        <taxon>Chromadorea</taxon>
        <taxon>Rhabditida</taxon>
        <taxon>Rhabditina</taxon>
        <taxon>Rhabditomorpha</taxon>
        <taxon>Strongyloidea</taxon>
        <taxon>Heligmosomidae</taxon>
        <taxon>Heligmosomoides</taxon>
    </lineage>
</organism>
<evidence type="ECO:0000256" key="1">
    <source>
        <dbReference type="SAM" id="Coils"/>
    </source>
</evidence>